<evidence type="ECO:0000313" key="1">
    <source>
        <dbReference type="EMBL" id="SDY49125.1"/>
    </source>
</evidence>
<gene>
    <name evidence="1" type="ORF">SAMN05444412_101315</name>
</gene>
<dbReference type="EMBL" id="FNQC01000001">
    <property type="protein sequence ID" value="SDY49125.1"/>
    <property type="molecule type" value="Genomic_DNA"/>
</dbReference>
<protein>
    <submittedName>
        <fullName evidence="1">Uncharacterized protein</fullName>
    </submittedName>
</protein>
<accession>A0A1H3KBN1</accession>
<reference evidence="1 2" key="1">
    <citation type="submission" date="2016-10" db="EMBL/GenBank/DDBJ databases">
        <authorList>
            <person name="Varghese N."/>
            <person name="Submissions S."/>
        </authorList>
    </citation>
    <scope>NUCLEOTIDE SEQUENCE [LARGE SCALE GENOMIC DNA]</scope>
    <source>
        <strain evidence="1 2">DSM 17997</strain>
    </source>
</reference>
<evidence type="ECO:0000313" key="2">
    <source>
        <dbReference type="Proteomes" id="UP000199663"/>
    </source>
</evidence>
<keyword evidence="2" id="KW-1185">Reference proteome</keyword>
<sequence length="50" mass="5723">MDLNGSNPKYAKGFQIGIKPKENQTIRRIIPDTNWMKSKIVKLIIGELHS</sequence>
<comment type="caution">
    <text evidence="1">The sequence shown here is derived from an EMBL/GenBank/DDBJ whole genome shotgun (WGS) entry which is preliminary data.</text>
</comment>
<dbReference type="Proteomes" id="UP000199663">
    <property type="component" value="Unassembled WGS sequence"/>
</dbReference>
<proteinExistence type="predicted"/>
<organism evidence="1 2">
    <name type="scientific">Rhodonellum ikkaensis</name>
    <dbReference type="NCBI Taxonomy" id="336829"/>
    <lineage>
        <taxon>Bacteria</taxon>
        <taxon>Pseudomonadati</taxon>
        <taxon>Bacteroidota</taxon>
        <taxon>Cytophagia</taxon>
        <taxon>Cytophagales</taxon>
        <taxon>Cytophagaceae</taxon>
        <taxon>Rhodonellum</taxon>
    </lineage>
</organism>
<name>A0A1H3KBN1_9BACT</name>